<dbReference type="AlphaFoldDB" id="A0A0F0LWT5"/>
<keyword evidence="1" id="KW-0805">Transcription regulation</keyword>
<dbReference type="PROSITE" id="PS01081">
    <property type="entry name" value="HTH_TETR_1"/>
    <property type="match status" value="1"/>
</dbReference>
<name>A0A0F0LWT5_9MICO</name>
<feature type="DNA-binding region" description="H-T-H motif" evidence="4">
    <location>
        <begin position="30"/>
        <end position="49"/>
    </location>
</feature>
<dbReference type="GO" id="GO:0000976">
    <property type="term" value="F:transcription cis-regulatory region binding"/>
    <property type="evidence" value="ECO:0007669"/>
    <property type="project" value="TreeGrafter"/>
</dbReference>
<dbReference type="InterPro" id="IPR023772">
    <property type="entry name" value="DNA-bd_HTH_TetR-type_CS"/>
</dbReference>
<dbReference type="InterPro" id="IPR009057">
    <property type="entry name" value="Homeodomain-like_sf"/>
</dbReference>
<dbReference type="GO" id="GO:0003700">
    <property type="term" value="F:DNA-binding transcription factor activity"/>
    <property type="evidence" value="ECO:0007669"/>
    <property type="project" value="TreeGrafter"/>
</dbReference>
<dbReference type="InterPro" id="IPR011075">
    <property type="entry name" value="TetR_C"/>
</dbReference>
<dbReference type="InterPro" id="IPR050109">
    <property type="entry name" value="HTH-type_TetR-like_transc_reg"/>
</dbReference>
<dbReference type="InterPro" id="IPR001647">
    <property type="entry name" value="HTH_TetR"/>
</dbReference>
<dbReference type="PRINTS" id="PR00455">
    <property type="entry name" value="HTHTETR"/>
</dbReference>
<dbReference type="RefSeq" id="WP_045270536.1">
    <property type="nucleotide sequence ID" value="NZ_JYIX01000022.1"/>
</dbReference>
<dbReference type="Gene3D" id="1.10.10.60">
    <property type="entry name" value="Homeodomain-like"/>
    <property type="match status" value="1"/>
</dbReference>
<evidence type="ECO:0000256" key="1">
    <source>
        <dbReference type="ARBA" id="ARBA00023015"/>
    </source>
</evidence>
<comment type="caution">
    <text evidence="6">The sequence shown here is derived from an EMBL/GenBank/DDBJ whole genome shotgun (WGS) entry which is preliminary data.</text>
</comment>
<accession>A0A0F0LWT5</accession>
<gene>
    <name evidence="6" type="ORF">RS86_00391</name>
</gene>
<reference evidence="6 7" key="1">
    <citation type="submission" date="2015-02" db="EMBL/GenBank/DDBJ databases">
        <title>Draft genome sequences of ten Microbacterium spp. with emphasis on heavy metal contaminated environments.</title>
        <authorList>
            <person name="Corretto E."/>
        </authorList>
    </citation>
    <scope>NUCLEOTIDE SEQUENCE [LARGE SCALE GENOMIC DNA]</scope>
    <source>
        <strain evidence="6 7">ARN176</strain>
    </source>
</reference>
<evidence type="ECO:0000256" key="3">
    <source>
        <dbReference type="ARBA" id="ARBA00023163"/>
    </source>
</evidence>
<dbReference type="PANTHER" id="PTHR30055">
    <property type="entry name" value="HTH-TYPE TRANSCRIPTIONAL REGULATOR RUTR"/>
    <property type="match status" value="1"/>
</dbReference>
<dbReference type="SUPFAM" id="SSF48498">
    <property type="entry name" value="Tetracyclin repressor-like, C-terminal domain"/>
    <property type="match status" value="1"/>
</dbReference>
<evidence type="ECO:0000259" key="5">
    <source>
        <dbReference type="PROSITE" id="PS50977"/>
    </source>
</evidence>
<dbReference type="Proteomes" id="UP000033740">
    <property type="component" value="Unassembled WGS sequence"/>
</dbReference>
<dbReference type="PROSITE" id="PS50977">
    <property type="entry name" value="HTH_TETR_2"/>
    <property type="match status" value="1"/>
</dbReference>
<dbReference type="PANTHER" id="PTHR30055:SF148">
    <property type="entry name" value="TETR-FAMILY TRANSCRIPTIONAL REGULATOR"/>
    <property type="match status" value="1"/>
</dbReference>
<dbReference type="InterPro" id="IPR036271">
    <property type="entry name" value="Tet_transcr_reg_TetR-rel_C_sf"/>
</dbReference>
<dbReference type="Gene3D" id="1.10.357.10">
    <property type="entry name" value="Tetracycline Repressor, domain 2"/>
    <property type="match status" value="1"/>
</dbReference>
<organism evidence="6 7">
    <name type="scientific">Microbacterium azadirachtae</name>
    <dbReference type="NCBI Taxonomy" id="582680"/>
    <lineage>
        <taxon>Bacteria</taxon>
        <taxon>Bacillati</taxon>
        <taxon>Actinomycetota</taxon>
        <taxon>Actinomycetes</taxon>
        <taxon>Micrococcales</taxon>
        <taxon>Microbacteriaceae</taxon>
        <taxon>Microbacterium</taxon>
    </lineage>
</organism>
<dbReference type="PATRIC" id="fig|582680.6.peg.402"/>
<dbReference type="Pfam" id="PF16859">
    <property type="entry name" value="TetR_C_11"/>
    <property type="match status" value="1"/>
</dbReference>
<protein>
    <submittedName>
        <fullName evidence="6">Bacterial regulatory protein, tetR family</fullName>
    </submittedName>
</protein>
<evidence type="ECO:0000256" key="2">
    <source>
        <dbReference type="ARBA" id="ARBA00023125"/>
    </source>
</evidence>
<feature type="domain" description="HTH tetR-type" evidence="5">
    <location>
        <begin position="7"/>
        <end position="67"/>
    </location>
</feature>
<evidence type="ECO:0000256" key="4">
    <source>
        <dbReference type="PROSITE-ProRule" id="PRU00335"/>
    </source>
</evidence>
<dbReference type="EMBL" id="JYIX01000022">
    <property type="protein sequence ID" value="KJL35851.1"/>
    <property type="molecule type" value="Genomic_DNA"/>
</dbReference>
<sequence>MPESPRTRTSARIQDAAWEIFSERGLPGVTMEAIAIRAGVAKTTVYRRWPTKSAILIDALKERLAPLVKFPQEGTVRDDVVAQIEAVIDLFGSRTGRAYLALIAESVHDPDVGTALRERYIADQREAAILRLRIGIDHGELASRTDPEILIDSLYGALYYRVLVAHVPLDRAYATRLVDSIWPVA</sequence>
<dbReference type="SUPFAM" id="SSF46689">
    <property type="entry name" value="Homeodomain-like"/>
    <property type="match status" value="1"/>
</dbReference>
<keyword evidence="3" id="KW-0804">Transcription</keyword>
<evidence type="ECO:0000313" key="7">
    <source>
        <dbReference type="Proteomes" id="UP000033740"/>
    </source>
</evidence>
<keyword evidence="7" id="KW-1185">Reference proteome</keyword>
<dbReference type="Pfam" id="PF00440">
    <property type="entry name" value="TetR_N"/>
    <property type="match status" value="1"/>
</dbReference>
<evidence type="ECO:0000313" key="6">
    <source>
        <dbReference type="EMBL" id="KJL35851.1"/>
    </source>
</evidence>
<dbReference type="STRING" id="582680.RS86_00391"/>
<keyword evidence="2 4" id="KW-0238">DNA-binding</keyword>
<proteinExistence type="predicted"/>